<sequence length="588" mass="66763">MNDREALYMGTHDIRNAKKGASNVRNITYELIESQVDSSIPQPKVTAIHEEDQELARQLETLLRNEARRLNLLAINDKQERTVPIQGGDFFHIEWNPAAGYHCTLGDVDVTERHPRQVIPQPGIYSLDKMDYVFVLIAQSKRAIEERYNVTIEDSTEEDPEIRGDDETTIPGMVTQNIAYYKKDGKVGVFSWVWDTVLEDYPDYYARMGKVCSKCGRKQVGDRCVCGNKKFVDRPVETITLTSDLVLNDGTMISAMQRGPDQPIMNPDGSYQRDDATGELIMMPGELYATEIPAYKPSGFPIVLRQNISAEGRLLGISDVDVIADQQEAIKKFGTKIEEKLLKGGSYLTLPRNVNIETSDREIKKIPLDNPSQKSLIDVYNVQPNTSYDQQMLETNYSWAKSALGITDAFQGKYDSSATSGSAKQFSANQSAGRLQSKREMKNDAYAQLYRKIFQFLLAYADENYPITEVDSTGEQQWSHFDRMQFLKRDASGELYWNDEFIIEVDPASNLASNRERLWDMIDVKYQAGGFGPINELDSQYLLWTLLKNTNFPYAGEVQKAIKQRMEEQKQQEQQMAQMQGGGMVDMG</sequence>
<comment type="caution">
    <text evidence="1">The sequence shown here is derived from an EMBL/GenBank/DDBJ whole genome shotgun (WGS) entry which is preliminary data.</text>
</comment>
<keyword evidence="2" id="KW-1185">Reference proteome</keyword>
<dbReference type="Proteomes" id="UP000768567">
    <property type="component" value="Unassembled WGS sequence"/>
</dbReference>
<evidence type="ECO:0000313" key="1">
    <source>
        <dbReference type="EMBL" id="MBE5037264.1"/>
    </source>
</evidence>
<name>A0ABR9R296_9FIRM</name>
<reference evidence="1 2" key="1">
    <citation type="submission" date="2020-10" db="EMBL/GenBank/DDBJ databases">
        <title>ChiBAC.</title>
        <authorList>
            <person name="Zenner C."/>
            <person name="Hitch T.C.A."/>
            <person name="Clavel T."/>
        </authorList>
    </citation>
    <scope>NUCLEOTIDE SEQUENCE [LARGE SCALE GENOMIC DNA]</scope>
    <source>
        <strain evidence="1 2">DSM 109015</strain>
    </source>
</reference>
<protein>
    <recommendedName>
        <fullName evidence="3">Portal protein</fullName>
    </recommendedName>
</protein>
<dbReference type="EMBL" id="JADCKC010000002">
    <property type="protein sequence ID" value="MBE5037264.1"/>
    <property type="molecule type" value="Genomic_DNA"/>
</dbReference>
<dbReference type="RefSeq" id="WP_193500558.1">
    <property type="nucleotide sequence ID" value="NZ_JADCKC010000002.1"/>
</dbReference>
<organism evidence="1 2">
    <name type="scientific">Gemmiger gallinarum</name>
    <dbReference type="NCBI Taxonomy" id="2779354"/>
    <lineage>
        <taxon>Bacteria</taxon>
        <taxon>Bacillati</taxon>
        <taxon>Bacillota</taxon>
        <taxon>Clostridia</taxon>
        <taxon>Eubacteriales</taxon>
        <taxon>Gemmiger</taxon>
    </lineage>
</organism>
<evidence type="ECO:0000313" key="2">
    <source>
        <dbReference type="Proteomes" id="UP000768567"/>
    </source>
</evidence>
<accession>A0ABR9R296</accession>
<gene>
    <name evidence="1" type="ORF">INF35_05645</name>
</gene>
<evidence type="ECO:0008006" key="3">
    <source>
        <dbReference type="Google" id="ProtNLM"/>
    </source>
</evidence>
<proteinExistence type="predicted"/>